<proteinExistence type="predicted"/>
<dbReference type="PANTHER" id="PTHR48460">
    <property type="entry name" value="RWP-RK DOMAIN-CONTAINING PROTEIN"/>
    <property type="match status" value="1"/>
</dbReference>
<gene>
    <name evidence="2" type="ORF">SI8410_09012817</name>
</gene>
<feature type="region of interest" description="Disordered" evidence="1">
    <location>
        <begin position="1"/>
        <end position="36"/>
    </location>
</feature>
<name>A0A7I8KWH1_SPIIN</name>
<accession>A0A7I8KWH1</accession>
<organism evidence="2 3">
    <name type="scientific">Spirodela intermedia</name>
    <name type="common">Intermediate duckweed</name>
    <dbReference type="NCBI Taxonomy" id="51605"/>
    <lineage>
        <taxon>Eukaryota</taxon>
        <taxon>Viridiplantae</taxon>
        <taxon>Streptophyta</taxon>
        <taxon>Embryophyta</taxon>
        <taxon>Tracheophyta</taxon>
        <taxon>Spermatophyta</taxon>
        <taxon>Magnoliopsida</taxon>
        <taxon>Liliopsida</taxon>
        <taxon>Araceae</taxon>
        <taxon>Lemnoideae</taxon>
        <taxon>Spirodela</taxon>
    </lineage>
</organism>
<evidence type="ECO:0000256" key="1">
    <source>
        <dbReference type="SAM" id="MobiDB-lite"/>
    </source>
</evidence>
<feature type="compositionally biased region" description="Low complexity" evidence="1">
    <location>
        <begin position="91"/>
        <end position="103"/>
    </location>
</feature>
<dbReference type="OrthoDB" id="6270329at2759"/>
<feature type="region of interest" description="Disordered" evidence="1">
    <location>
        <begin position="63"/>
        <end position="103"/>
    </location>
</feature>
<dbReference type="Proteomes" id="UP000663760">
    <property type="component" value="Chromosome 9"/>
</dbReference>
<evidence type="ECO:0000313" key="3">
    <source>
        <dbReference type="Proteomes" id="UP000663760"/>
    </source>
</evidence>
<dbReference type="AlphaFoldDB" id="A0A7I8KWH1"/>
<dbReference type="PANTHER" id="PTHR48460:SF1">
    <property type="entry name" value="RWP-RK DOMAIN-CONTAINING PROTEIN"/>
    <property type="match status" value="1"/>
</dbReference>
<evidence type="ECO:0000313" key="2">
    <source>
        <dbReference type="EMBL" id="CAA7402139.1"/>
    </source>
</evidence>
<keyword evidence="3" id="KW-1185">Reference proteome</keyword>
<reference evidence="2" key="1">
    <citation type="submission" date="2020-02" db="EMBL/GenBank/DDBJ databases">
        <authorList>
            <person name="Scholz U."/>
            <person name="Mascher M."/>
            <person name="Fiebig A."/>
        </authorList>
    </citation>
    <scope>NUCLEOTIDE SEQUENCE</scope>
</reference>
<dbReference type="EMBL" id="LR746272">
    <property type="protein sequence ID" value="CAA7402139.1"/>
    <property type="molecule type" value="Genomic_DNA"/>
</dbReference>
<sequence>MSSTQDGSKLGKAFSVPTHNPQQPGAKPLQGPGLFQPLHSIPNYVDEFKYGFPVDGLSLTTRQWWGSGSDEGAQEALEPESTDEDEKSRSDGSFSSSPDESNSAASFLCSVRRQAVNDGEESIKLGVSRGYGCRRLGKRERSVLAQVFRSSLPCEWKQYFS</sequence>
<protein>
    <submittedName>
        <fullName evidence="2">Uncharacterized protein</fullName>
    </submittedName>
</protein>